<keyword evidence="6" id="KW-1185">Reference proteome</keyword>
<gene>
    <name evidence="5" type="ORF">QEZ52_16110</name>
</gene>
<dbReference type="EMBL" id="CP123584">
    <property type="protein sequence ID" value="WZK88116.1"/>
    <property type="molecule type" value="Genomic_DNA"/>
</dbReference>
<evidence type="ECO:0000259" key="4">
    <source>
        <dbReference type="PROSITE" id="PS01124"/>
    </source>
</evidence>
<keyword evidence="2" id="KW-0238">DNA-binding</keyword>
<dbReference type="Pfam" id="PF12833">
    <property type="entry name" value="HTH_18"/>
    <property type="match status" value="1"/>
</dbReference>
<dbReference type="Pfam" id="PF14525">
    <property type="entry name" value="AraC_binding_2"/>
    <property type="match status" value="1"/>
</dbReference>
<evidence type="ECO:0000256" key="2">
    <source>
        <dbReference type="ARBA" id="ARBA00023125"/>
    </source>
</evidence>
<name>A0ABZ2XTU2_9RHOB</name>
<keyword evidence="3" id="KW-0804">Transcription</keyword>
<reference evidence="5 6" key="1">
    <citation type="submission" date="2023-04" db="EMBL/GenBank/DDBJ databases">
        <title>Complete genome sequence of Alisedimentitalea scapharcae.</title>
        <authorList>
            <person name="Rong J.-C."/>
            <person name="Yi M.-L."/>
            <person name="Zhao Q."/>
        </authorList>
    </citation>
    <scope>NUCLEOTIDE SEQUENCE [LARGE SCALE GENOMIC DNA]</scope>
    <source>
        <strain evidence="5 6">KCTC 42119</strain>
    </source>
</reference>
<dbReference type="Gene3D" id="1.10.10.60">
    <property type="entry name" value="Homeodomain-like"/>
    <property type="match status" value="1"/>
</dbReference>
<evidence type="ECO:0000313" key="6">
    <source>
        <dbReference type="Proteomes" id="UP001623232"/>
    </source>
</evidence>
<dbReference type="Proteomes" id="UP001623232">
    <property type="component" value="Chromosome"/>
</dbReference>
<dbReference type="InterPro" id="IPR035418">
    <property type="entry name" value="AraC-bd_2"/>
</dbReference>
<feature type="domain" description="HTH araC/xylS-type" evidence="4">
    <location>
        <begin position="228"/>
        <end position="328"/>
    </location>
</feature>
<dbReference type="PROSITE" id="PS01124">
    <property type="entry name" value="HTH_ARAC_FAMILY_2"/>
    <property type="match status" value="1"/>
</dbReference>
<proteinExistence type="predicted"/>
<dbReference type="InterPro" id="IPR018060">
    <property type="entry name" value="HTH_AraC"/>
</dbReference>
<dbReference type="PANTHER" id="PTHR46796:SF6">
    <property type="entry name" value="ARAC SUBFAMILY"/>
    <property type="match status" value="1"/>
</dbReference>
<organism evidence="5 6">
    <name type="scientific">Aliisedimentitalea scapharcae</name>
    <dbReference type="NCBI Taxonomy" id="1524259"/>
    <lineage>
        <taxon>Bacteria</taxon>
        <taxon>Pseudomonadati</taxon>
        <taxon>Pseudomonadota</taxon>
        <taxon>Alphaproteobacteria</taxon>
        <taxon>Rhodobacterales</taxon>
        <taxon>Roseobacteraceae</taxon>
        <taxon>Aliisedimentitalea</taxon>
    </lineage>
</organism>
<evidence type="ECO:0000256" key="1">
    <source>
        <dbReference type="ARBA" id="ARBA00023015"/>
    </source>
</evidence>
<dbReference type="InterPro" id="IPR009057">
    <property type="entry name" value="Homeodomain-like_sf"/>
</dbReference>
<sequence length="332" mass="36874">MTTAPLSAPLNAYCQFQTGDLDQARDLVARNFCGHRLERQSARDQFDACQNRAQGQALSYNYIRYGADVEIEPGELGSFYLIQVPLTGHALVRNGLDEVETGAGVASILNPDRHTAMRWHAGCEQLLLQIDRDQLTRVAERISGTALTAPVRFLPQIDGRRDEMRRWLTLFQSAVAAVDRGQLLGLDHQLTQAVVEDELIAGLIYSQPSNIAPLLDHPVLKSPSPYVKRAQDHMRAHLADPLSVTDVASAVGTSPRNLQLAFKQCLGMTPLEYLRLLRLNLARFLLQESPPHDTIARIAGAAGFSHLSRFSAQYTARFGESPSETRKRRILN</sequence>
<evidence type="ECO:0000313" key="5">
    <source>
        <dbReference type="EMBL" id="WZK88116.1"/>
    </source>
</evidence>
<protein>
    <submittedName>
        <fullName evidence="5">Helix-turn-helix domain-containing protein</fullName>
    </submittedName>
</protein>
<accession>A0ABZ2XTU2</accession>
<dbReference type="SMART" id="SM00342">
    <property type="entry name" value="HTH_ARAC"/>
    <property type="match status" value="1"/>
</dbReference>
<dbReference type="InterPro" id="IPR050204">
    <property type="entry name" value="AraC_XylS_family_regulators"/>
</dbReference>
<dbReference type="PANTHER" id="PTHR46796">
    <property type="entry name" value="HTH-TYPE TRANSCRIPTIONAL ACTIVATOR RHAS-RELATED"/>
    <property type="match status" value="1"/>
</dbReference>
<dbReference type="SUPFAM" id="SSF46689">
    <property type="entry name" value="Homeodomain-like"/>
    <property type="match status" value="2"/>
</dbReference>
<dbReference type="RefSeq" id="WP_406645485.1">
    <property type="nucleotide sequence ID" value="NZ_CP123584.1"/>
</dbReference>
<keyword evidence="1" id="KW-0805">Transcription regulation</keyword>
<evidence type="ECO:0000256" key="3">
    <source>
        <dbReference type="ARBA" id="ARBA00023163"/>
    </source>
</evidence>